<keyword evidence="4" id="KW-1185">Reference proteome</keyword>
<dbReference type="SMART" id="SM00382">
    <property type="entry name" value="AAA"/>
    <property type="match status" value="1"/>
</dbReference>
<dbReference type="InterPro" id="IPR001482">
    <property type="entry name" value="T2SS/T4SS_dom"/>
</dbReference>
<dbReference type="EMBL" id="BSNK01000002">
    <property type="protein sequence ID" value="GLQ23854.1"/>
    <property type="molecule type" value="Genomic_DNA"/>
</dbReference>
<proteinExistence type="inferred from homology"/>
<dbReference type="Gene3D" id="3.40.50.300">
    <property type="entry name" value="P-loop containing nucleotide triphosphate hydrolases"/>
    <property type="match status" value="1"/>
</dbReference>
<dbReference type="Pfam" id="PF00437">
    <property type="entry name" value="T2SSE"/>
    <property type="match status" value="1"/>
</dbReference>
<dbReference type="SUPFAM" id="SSF52540">
    <property type="entry name" value="P-loop containing nucleoside triphosphate hydrolases"/>
    <property type="match status" value="1"/>
</dbReference>
<dbReference type="RefSeq" id="WP_284389695.1">
    <property type="nucleotide sequence ID" value="NZ_BSNK01000002.1"/>
</dbReference>
<dbReference type="Proteomes" id="UP001161391">
    <property type="component" value="Unassembled WGS sequence"/>
</dbReference>
<feature type="domain" description="AAA+ ATPase" evidence="2">
    <location>
        <begin position="146"/>
        <end position="302"/>
    </location>
</feature>
<dbReference type="PANTHER" id="PTHR30486:SF6">
    <property type="entry name" value="TYPE IV PILUS RETRACTATION ATPASE PILT"/>
    <property type="match status" value="1"/>
</dbReference>
<dbReference type="InterPro" id="IPR014149">
    <property type="entry name" value="Conjug-transfer_TrbB"/>
</dbReference>
<evidence type="ECO:0000259" key="2">
    <source>
        <dbReference type="SMART" id="SM00382"/>
    </source>
</evidence>
<dbReference type="Gene3D" id="3.30.450.90">
    <property type="match status" value="1"/>
</dbReference>
<sequence>MIERDSPSRLRTDAMLRSAFGPVICKALSDPTVVEIMQNPDGKLWIETAGQGRLTRGTIITSEKAERIVRLVASLAGQDVTREHPIVSAELPIGGQRFEGILPPVVQAPSFSIRNHAARVYTLHDYVDAGTMDNQTADLLRSAVADRNNILIVGGTGSGKTTFANALLSEVADTGHRVLILEDTRELQCNADDCVALRTQPTVSMANLLRSTLRLRPDRIVVGEVRGGEALDLLKAWSTGHPGGLATVHANSAADGLDRLEQLVGEVVQSVPRKLIAAAVNVVVGIENRSGVRRVTDVLEVLGSDSTNGGYRLRPMVPDPP</sequence>
<evidence type="ECO:0000313" key="4">
    <source>
        <dbReference type="Proteomes" id="UP001161391"/>
    </source>
</evidence>
<reference evidence="3" key="1">
    <citation type="journal article" date="2014" name="Int. J. Syst. Evol. Microbiol.">
        <title>Complete genome of a new Firmicutes species belonging to the dominant human colonic microbiota ('Ruminococcus bicirculans') reveals two chromosomes and a selective capacity to utilize plant glucans.</title>
        <authorList>
            <consortium name="NISC Comparative Sequencing Program"/>
            <person name="Wegmann U."/>
            <person name="Louis P."/>
            <person name="Goesmann A."/>
            <person name="Henrissat B."/>
            <person name="Duncan S.H."/>
            <person name="Flint H.J."/>
        </authorList>
    </citation>
    <scope>NUCLEOTIDE SEQUENCE</scope>
    <source>
        <strain evidence="3">NBRC 108219</strain>
    </source>
</reference>
<evidence type="ECO:0000256" key="1">
    <source>
        <dbReference type="ARBA" id="ARBA00006611"/>
    </source>
</evidence>
<comment type="caution">
    <text evidence="3">The sequence shown here is derived from an EMBL/GenBank/DDBJ whole genome shotgun (WGS) entry which is preliminary data.</text>
</comment>
<dbReference type="PANTHER" id="PTHR30486">
    <property type="entry name" value="TWITCHING MOTILITY PROTEIN PILT"/>
    <property type="match status" value="1"/>
</dbReference>
<organism evidence="3 4">
    <name type="scientific">Algimonas ampicilliniresistens</name>
    <dbReference type="NCBI Taxonomy" id="1298735"/>
    <lineage>
        <taxon>Bacteria</taxon>
        <taxon>Pseudomonadati</taxon>
        <taxon>Pseudomonadota</taxon>
        <taxon>Alphaproteobacteria</taxon>
        <taxon>Maricaulales</taxon>
        <taxon>Robiginitomaculaceae</taxon>
        <taxon>Algimonas</taxon>
    </lineage>
</organism>
<gene>
    <name evidence="3" type="ORF">GCM10007853_17280</name>
</gene>
<name>A0ABQ5V8K8_9PROT</name>
<dbReference type="NCBIfam" id="TIGR02782">
    <property type="entry name" value="TrbB_P"/>
    <property type="match status" value="1"/>
</dbReference>
<accession>A0ABQ5V8K8</accession>
<dbReference type="InterPro" id="IPR003593">
    <property type="entry name" value="AAA+_ATPase"/>
</dbReference>
<protein>
    <submittedName>
        <fullName evidence="3">P-type conjugative transfer ATPase TrbB</fullName>
    </submittedName>
</protein>
<dbReference type="InterPro" id="IPR027417">
    <property type="entry name" value="P-loop_NTPase"/>
</dbReference>
<evidence type="ECO:0000313" key="3">
    <source>
        <dbReference type="EMBL" id="GLQ23854.1"/>
    </source>
</evidence>
<reference evidence="3" key="2">
    <citation type="submission" date="2023-01" db="EMBL/GenBank/DDBJ databases">
        <title>Draft genome sequence of Algimonas ampicilliniresistens strain NBRC 108219.</title>
        <authorList>
            <person name="Sun Q."/>
            <person name="Mori K."/>
        </authorList>
    </citation>
    <scope>NUCLEOTIDE SEQUENCE</scope>
    <source>
        <strain evidence="3">NBRC 108219</strain>
    </source>
</reference>
<dbReference type="CDD" id="cd01130">
    <property type="entry name" value="VirB11-like_ATPase"/>
    <property type="match status" value="1"/>
</dbReference>
<comment type="similarity">
    <text evidence="1">Belongs to the GSP E family.</text>
</comment>
<dbReference type="InterPro" id="IPR050921">
    <property type="entry name" value="T4SS_GSP_E_ATPase"/>
</dbReference>